<proteinExistence type="predicted"/>
<gene>
    <name evidence="1" type="primary">ABSGL_13068.1 scaffold 13659</name>
</gene>
<name>A0A168RUV0_ABSGL</name>
<reference evidence="1" key="1">
    <citation type="submission" date="2016-04" db="EMBL/GenBank/DDBJ databases">
        <authorList>
            <person name="Evans L.H."/>
            <person name="Alamgir A."/>
            <person name="Owens N."/>
            <person name="Weber N.D."/>
            <person name="Virtaneva K."/>
            <person name="Barbian K."/>
            <person name="Babar A."/>
            <person name="Rosenke K."/>
        </authorList>
    </citation>
    <scope>NUCLEOTIDE SEQUENCE [LARGE SCALE GENOMIC DNA]</scope>
    <source>
        <strain evidence="1">CBS 101.48</strain>
    </source>
</reference>
<keyword evidence="2" id="KW-1185">Reference proteome</keyword>
<sequence length="120" mass="13269">MNFSKKSFRNQNENVMNLNALHISNPDIHASIHESSIHPSPHPSSPEVLSSLINGTILPQLIKYPHQLVVAADNSWSPQTTRGRCRQLVVAADNSWSPLVLPRIAAGNRVTVSVNFRKLS</sequence>
<dbReference type="EMBL" id="LT554760">
    <property type="protein sequence ID" value="SAM07425.1"/>
    <property type="molecule type" value="Genomic_DNA"/>
</dbReference>
<organism evidence="1">
    <name type="scientific">Absidia glauca</name>
    <name type="common">Pin mould</name>
    <dbReference type="NCBI Taxonomy" id="4829"/>
    <lineage>
        <taxon>Eukaryota</taxon>
        <taxon>Fungi</taxon>
        <taxon>Fungi incertae sedis</taxon>
        <taxon>Mucoromycota</taxon>
        <taxon>Mucoromycotina</taxon>
        <taxon>Mucoromycetes</taxon>
        <taxon>Mucorales</taxon>
        <taxon>Cunninghamellaceae</taxon>
        <taxon>Absidia</taxon>
    </lineage>
</organism>
<evidence type="ECO:0000313" key="1">
    <source>
        <dbReference type="EMBL" id="SAM07425.1"/>
    </source>
</evidence>
<dbReference type="Proteomes" id="UP000078561">
    <property type="component" value="Unassembled WGS sequence"/>
</dbReference>
<dbReference type="AlphaFoldDB" id="A0A168RUV0"/>
<dbReference type="InParanoid" id="A0A168RUV0"/>
<evidence type="ECO:0000313" key="2">
    <source>
        <dbReference type="Proteomes" id="UP000078561"/>
    </source>
</evidence>
<protein>
    <submittedName>
        <fullName evidence="1">Uncharacterized protein</fullName>
    </submittedName>
</protein>
<accession>A0A168RUV0</accession>